<keyword evidence="2" id="KW-1185">Reference proteome</keyword>
<dbReference type="RefSeq" id="WP_073127501.1">
    <property type="nucleotide sequence ID" value="NZ_BAABCH010000009.1"/>
</dbReference>
<dbReference type="AlphaFoldDB" id="A0A1M5SQN4"/>
<evidence type="ECO:0000313" key="1">
    <source>
        <dbReference type="EMBL" id="SHH40750.1"/>
    </source>
</evidence>
<gene>
    <name evidence="1" type="ORF">SAMN04488530_14421</name>
</gene>
<organism evidence="1 2">
    <name type="scientific">Asaccharospora irregularis DSM 2635</name>
    <dbReference type="NCBI Taxonomy" id="1121321"/>
    <lineage>
        <taxon>Bacteria</taxon>
        <taxon>Bacillati</taxon>
        <taxon>Bacillota</taxon>
        <taxon>Clostridia</taxon>
        <taxon>Peptostreptococcales</taxon>
        <taxon>Peptostreptococcaceae</taxon>
        <taxon>Asaccharospora</taxon>
    </lineage>
</organism>
<protein>
    <recommendedName>
        <fullName evidence="3">GDSL-like Lipase/Acylhydrolase</fullName>
    </recommendedName>
</protein>
<evidence type="ECO:0008006" key="3">
    <source>
        <dbReference type="Google" id="ProtNLM"/>
    </source>
</evidence>
<reference evidence="2" key="1">
    <citation type="submission" date="2016-11" db="EMBL/GenBank/DDBJ databases">
        <authorList>
            <person name="Varghese N."/>
            <person name="Submissions S."/>
        </authorList>
    </citation>
    <scope>NUCLEOTIDE SEQUENCE [LARGE SCALE GENOMIC DNA]</scope>
    <source>
        <strain evidence="2">DSM 2635</strain>
    </source>
</reference>
<dbReference type="EMBL" id="FQWX01000044">
    <property type="protein sequence ID" value="SHH40750.1"/>
    <property type="molecule type" value="Genomic_DNA"/>
</dbReference>
<evidence type="ECO:0000313" key="2">
    <source>
        <dbReference type="Proteomes" id="UP000243255"/>
    </source>
</evidence>
<proteinExistence type="predicted"/>
<dbReference type="OrthoDB" id="1886856at2"/>
<dbReference type="STRING" id="1121321.SAMN04488530_14421"/>
<accession>A0A1M5SQN4</accession>
<sequence>MRIFADFINFLESKGIEIVIVIFPNTKYYNKFLDKKYENEFYRIIDTFKDKKFKLIDFSREGGFEEKDFIDFDHMSELGANKITNMINNILKCEKRVNC</sequence>
<name>A0A1M5SQN4_9FIRM</name>
<dbReference type="Proteomes" id="UP000243255">
    <property type="component" value="Unassembled WGS sequence"/>
</dbReference>